<dbReference type="PROSITE" id="PS50065">
    <property type="entry name" value="HMG_COA_REDUCTASE_4"/>
    <property type="match status" value="1"/>
</dbReference>
<dbReference type="GO" id="GO:0006696">
    <property type="term" value="P:ergosterol biosynthetic process"/>
    <property type="evidence" value="ECO:0007669"/>
    <property type="project" value="TreeGrafter"/>
</dbReference>
<dbReference type="EC" id="1.1.1.34" evidence="9"/>
<dbReference type="PROSITE" id="PS50156">
    <property type="entry name" value="SSD"/>
    <property type="match status" value="1"/>
</dbReference>
<dbReference type="GO" id="GO:0005789">
    <property type="term" value="C:endoplasmic reticulum membrane"/>
    <property type="evidence" value="ECO:0007669"/>
    <property type="project" value="UniProtKB-SubCell"/>
</dbReference>
<dbReference type="EMBL" id="JAKWFO010000005">
    <property type="protein sequence ID" value="KAI9635671.1"/>
    <property type="molecule type" value="Genomic_DNA"/>
</dbReference>
<dbReference type="FunFam" id="1.10.3270.10:FF:000001">
    <property type="entry name" value="3-hydroxy-3-methylglutaryl coenzyme A reductase"/>
    <property type="match status" value="1"/>
</dbReference>
<dbReference type="GO" id="GO:0015936">
    <property type="term" value="P:coenzyme A metabolic process"/>
    <property type="evidence" value="ECO:0007669"/>
    <property type="project" value="InterPro"/>
</dbReference>
<dbReference type="InterPro" id="IPR023282">
    <property type="entry name" value="HMG_CoA_Rdtase_N"/>
</dbReference>
<dbReference type="InterPro" id="IPR000731">
    <property type="entry name" value="SSD"/>
</dbReference>
<dbReference type="Gene3D" id="1.10.3270.10">
    <property type="entry name" value="HMGR, N-terminal domain"/>
    <property type="match status" value="1"/>
</dbReference>
<dbReference type="InterPro" id="IPR002202">
    <property type="entry name" value="HMG_CoA_Rdtase"/>
</dbReference>
<keyword evidence="6 9" id="KW-1133">Transmembrane helix</keyword>
<comment type="pathway">
    <text evidence="9">Metabolic intermediate biosynthesis; (R)-mevalonate biosynthesis; (R)-mevalonate from acetyl-CoA: step 3/3.</text>
</comment>
<evidence type="ECO:0000313" key="12">
    <source>
        <dbReference type="EMBL" id="KAI9635671.1"/>
    </source>
</evidence>
<protein>
    <recommendedName>
        <fullName evidence="9">3-hydroxy-3-methylglutaryl coenzyme A reductase</fullName>
        <shortName evidence="9">HMG-CoA reductase</shortName>
        <ecNumber evidence="9">1.1.1.34</ecNumber>
    </recommendedName>
</protein>
<keyword evidence="4 9" id="KW-0256">Endoplasmic reticulum</keyword>
<dbReference type="PROSITE" id="PS00318">
    <property type="entry name" value="HMG_COA_REDUCTASE_2"/>
    <property type="match status" value="1"/>
</dbReference>
<dbReference type="Gene3D" id="3.30.70.420">
    <property type="entry name" value="Hydroxymethylglutaryl-CoA reductase, class I/II, NAD/NADP-binding domain"/>
    <property type="match status" value="1"/>
</dbReference>
<evidence type="ECO:0000313" key="13">
    <source>
        <dbReference type="Proteomes" id="UP001164286"/>
    </source>
</evidence>
<feature type="transmembrane region" description="Helical" evidence="9">
    <location>
        <begin position="479"/>
        <end position="497"/>
    </location>
</feature>
<feature type="transmembrane region" description="Helical" evidence="9">
    <location>
        <begin position="315"/>
        <end position="334"/>
    </location>
</feature>
<dbReference type="InterPro" id="IPR023076">
    <property type="entry name" value="HMG_CoA_Rdtase_CS"/>
</dbReference>
<comment type="caution">
    <text evidence="12">The sequence shown here is derived from an EMBL/GenBank/DDBJ whole genome shotgun (WGS) entry which is preliminary data.</text>
</comment>
<feature type="transmembrane region" description="Helical" evidence="9">
    <location>
        <begin position="343"/>
        <end position="367"/>
    </location>
</feature>
<evidence type="ECO:0000256" key="6">
    <source>
        <dbReference type="ARBA" id="ARBA00022989"/>
    </source>
</evidence>
<dbReference type="SUPFAM" id="SSF82866">
    <property type="entry name" value="Multidrug efflux transporter AcrB transmembrane domain"/>
    <property type="match status" value="1"/>
</dbReference>
<evidence type="ECO:0000256" key="4">
    <source>
        <dbReference type="ARBA" id="ARBA00022824"/>
    </source>
</evidence>
<dbReference type="GeneID" id="77726122"/>
<dbReference type="GO" id="GO:0008299">
    <property type="term" value="P:isoprenoid biosynthetic process"/>
    <property type="evidence" value="ECO:0007669"/>
    <property type="project" value="InterPro"/>
</dbReference>
<keyword evidence="8 9" id="KW-0472">Membrane</keyword>
<evidence type="ECO:0000256" key="3">
    <source>
        <dbReference type="ARBA" id="ARBA00022692"/>
    </source>
</evidence>
<dbReference type="InterPro" id="IPR004554">
    <property type="entry name" value="HMG_CoA_Rdtase_eu_arc"/>
</dbReference>
<dbReference type="PANTHER" id="PTHR10572:SF24">
    <property type="entry name" value="3-HYDROXY-3-METHYLGLUTARYL-COENZYME A REDUCTASE"/>
    <property type="match status" value="1"/>
</dbReference>
<dbReference type="Pfam" id="PF00368">
    <property type="entry name" value="HMG-CoA_red"/>
    <property type="match status" value="1"/>
</dbReference>
<keyword evidence="5 9" id="KW-0521">NADP</keyword>
<dbReference type="PROSITE" id="PS00066">
    <property type="entry name" value="HMG_COA_REDUCTASE_1"/>
    <property type="match status" value="1"/>
</dbReference>
<evidence type="ECO:0000256" key="1">
    <source>
        <dbReference type="ARBA" id="ARBA00004477"/>
    </source>
</evidence>
<dbReference type="InterPro" id="IPR053958">
    <property type="entry name" value="HMGCR/SNAP/NPC1-like_SSD"/>
</dbReference>
<evidence type="ECO:0000256" key="7">
    <source>
        <dbReference type="ARBA" id="ARBA00023002"/>
    </source>
</evidence>
<feature type="region of interest" description="Disordered" evidence="10">
    <location>
        <begin position="753"/>
        <end position="840"/>
    </location>
</feature>
<dbReference type="Gene3D" id="3.90.770.10">
    <property type="entry name" value="3-hydroxy-3-methylglutaryl-coenzyme A Reductase, Chain A, domain 2"/>
    <property type="match status" value="1"/>
</dbReference>
<evidence type="ECO:0000256" key="8">
    <source>
        <dbReference type="ARBA" id="ARBA00023136"/>
    </source>
</evidence>
<dbReference type="SUPFAM" id="SSF55035">
    <property type="entry name" value="NAD-binding domain of HMG-CoA reductase"/>
    <property type="match status" value="1"/>
</dbReference>
<feature type="transmembrane region" description="Helical" evidence="9">
    <location>
        <begin position="503"/>
        <end position="527"/>
    </location>
</feature>
<keyword evidence="13" id="KW-1185">Reference proteome</keyword>
<dbReference type="PRINTS" id="PR00071">
    <property type="entry name" value="HMGCOARDTASE"/>
</dbReference>
<feature type="region of interest" description="Disordered" evidence="10">
    <location>
        <begin position="555"/>
        <end position="591"/>
    </location>
</feature>
<dbReference type="PROSITE" id="PS01192">
    <property type="entry name" value="HMG_COA_REDUCTASE_3"/>
    <property type="match status" value="1"/>
</dbReference>
<sequence length="1348" mass="143552">MIRSTVRSTLVTLSSLASAAPIEAITATFIIVTLTYFQLLHAIKGSEFFQVPQASIAPKPRPVHLVRLSNPPSNSDSALGSHYGATPSPSSPFLASLTRSEKWAPLPVSDFRRILEANALEGGYTFPPELGGNVEGEKASVVMVKQMTVSREDGESGVEEWAKWVLNDVGVDLGGKKYTFQDLCFECHETAVAPHPLHPSQSILTLYLNPPTPDTPTLTYLHHLTRLPPFVSSTNTTFRIMPTSTGGASGSWGFLPSFDGAGLFAGLGDPTAGQTEREEEELLSGMRNVRWFAYAARAFVMRFYALAKNADSADIFVVLLGYVLMHGTFVHLFINMRALGSSFWLPLATLISSIFAFLTALLSAHLLNVPIDPVSLSEALPFLVITVGFDKPFLLAQAVFQNPEIAPIAASPELSPVDDEIMTSEGGLDLGVLHKELAPLERLQRLAEGKGVRWAAPVAAKKIVVDAVLKVGVPVVRDYAIEIAVLSVGAASGIGGLREFCYLAALIMAADCLFLFTFYVAILSVMVEVHRIKLIRGKSRNKGVLRRSSTSSLNLAGSVQTDSPTGKSVKPNGDHAWTGKNQNKDKDQSQPENPVVRLKLFLIVSFLTLHILNLCTTLTEQTALMRHSNHSIRHTARFDARSPTLSPLLDALYERHSGSDMAVQIVPATNILMTSDNYTSSRMASIDHFMSGWTQLVGDPVLSKWIVVALGISVILNGYLLKGIASNSIGGKGPVASAAQALAGIFEATISQASDGRRSRRPSAPAKLDRRLSGGLTPRRFSRSGRPGTIIIQPPSVGGDETPKRDDSKGHVFVPDTPKVPIMPRPSALEKSPSFENLQGTTFGRRPLDECVEIFAGGVGANNLSDEEVILLVEKGKVAPYALEKALKNLERAVRIRRAVVSRVSLTQTLEASALPMADYDYKSIIGACCENVIGYMPIPVGIAGPLLVDGQLLHIPMATTEGTLVASTSRGCKALNSGGGVNTVLTRDAMTRGPAIDFPSIAMAAAARMWIDSPEGFADLSAEFNSTSRFARLQSLECAMAGRTLYVRFATSTGDAMGMNMISKGTEKALARLQERYPEMHTLALSGNYCTDKKPAAINWIEGRGKSVVAEAVIPGDVVRKVLKTTVEDLVNLNVKKNLIGSAMAGSIGGFNAHAANILTAIFIATGQDPAQNVESSMCMTLMESINDGEDLLMTCSMPSIEVGTVGGGTILAPQRAMLDMLGIAGAHPTAPGANAQRLARIIVASVMAGELSLMSALAAGHLIQAHMKHNRSVPVTPGTMTPFTTGLTPLKPDPVGLNGVIGANGANGTMNGGGKEGVNGLVNGFGHGSPRAKLGGNKLLAPPSLH</sequence>
<name>A0AA38LVR4_9TREE</name>
<dbReference type="PANTHER" id="PTHR10572">
    <property type="entry name" value="3-HYDROXY-3-METHYLGLUTARYL-COENZYME A REDUCTASE"/>
    <property type="match status" value="1"/>
</dbReference>
<organism evidence="12 13">
    <name type="scientific">Dioszegia hungarica</name>
    <dbReference type="NCBI Taxonomy" id="4972"/>
    <lineage>
        <taxon>Eukaryota</taxon>
        <taxon>Fungi</taxon>
        <taxon>Dikarya</taxon>
        <taxon>Basidiomycota</taxon>
        <taxon>Agaricomycotina</taxon>
        <taxon>Tremellomycetes</taxon>
        <taxon>Tremellales</taxon>
        <taxon>Bulleribasidiaceae</taxon>
        <taxon>Dioszegia</taxon>
    </lineage>
</organism>
<feature type="compositionally biased region" description="Basic and acidic residues" evidence="10">
    <location>
        <begin position="801"/>
        <end position="810"/>
    </location>
</feature>
<dbReference type="SUPFAM" id="SSF56542">
    <property type="entry name" value="Substrate-binding domain of HMG-CoA reductase"/>
    <property type="match status" value="1"/>
</dbReference>
<comment type="catalytic activity">
    <reaction evidence="9">
        <text>(R)-mevalonate + 2 NADP(+) + CoA = (3S)-3-hydroxy-3-methylglutaryl-CoA + 2 NADPH + 2 H(+)</text>
        <dbReference type="Rhea" id="RHEA:15989"/>
        <dbReference type="ChEBI" id="CHEBI:15378"/>
        <dbReference type="ChEBI" id="CHEBI:36464"/>
        <dbReference type="ChEBI" id="CHEBI:43074"/>
        <dbReference type="ChEBI" id="CHEBI:57287"/>
        <dbReference type="ChEBI" id="CHEBI:57783"/>
        <dbReference type="ChEBI" id="CHEBI:58349"/>
        <dbReference type="EC" id="1.1.1.34"/>
    </reaction>
</comment>
<comment type="similarity">
    <text evidence="2 9">Belongs to the HMG-CoA reductase family.</text>
</comment>
<dbReference type="InterPro" id="IPR009029">
    <property type="entry name" value="HMG_CoA_Rdtase_sub-bd_dom_sf"/>
</dbReference>
<dbReference type="InterPro" id="IPR023074">
    <property type="entry name" value="HMG_CoA_Rdtase_cat_sf"/>
</dbReference>
<comment type="subcellular location">
    <subcellularLocation>
        <location evidence="1 9">Endoplasmic reticulum membrane</location>
        <topology evidence="1 9">Multi-pass membrane protein</topology>
    </subcellularLocation>
</comment>
<gene>
    <name evidence="12" type="ORF">MKK02DRAFT_24712</name>
</gene>
<reference evidence="12" key="1">
    <citation type="journal article" date="2022" name="G3 (Bethesda)">
        <title>High quality genome of the basidiomycete yeast Dioszegia hungarica PDD-24b-2 isolated from cloud water.</title>
        <authorList>
            <person name="Jarrige D."/>
            <person name="Haridas S."/>
            <person name="Bleykasten-Grosshans C."/>
            <person name="Joly M."/>
            <person name="Nadalig T."/>
            <person name="Sancelme M."/>
            <person name="Vuilleumier S."/>
            <person name="Grigoriev I.V."/>
            <person name="Amato P."/>
            <person name="Bringel F."/>
        </authorList>
    </citation>
    <scope>NUCLEOTIDE SEQUENCE</scope>
    <source>
        <strain evidence="12">PDD-24b-2</strain>
    </source>
</reference>
<dbReference type="NCBIfam" id="TIGR00533">
    <property type="entry name" value="HMG_CoA_R_NADP"/>
    <property type="match status" value="1"/>
</dbReference>
<dbReference type="CDD" id="cd00643">
    <property type="entry name" value="HMG-CoA_reductase_classI"/>
    <property type="match status" value="1"/>
</dbReference>
<proteinExistence type="inferred from homology"/>
<dbReference type="GO" id="GO:0005778">
    <property type="term" value="C:peroxisomal membrane"/>
    <property type="evidence" value="ECO:0007669"/>
    <property type="project" value="TreeGrafter"/>
</dbReference>
<evidence type="ECO:0000259" key="11">
    <source>
        <dbReference type="PROSITE" id="PS50156"/>
    </source>
</evidence>
<dbReference type="Proteomes" id="UP001164286">
    <property type="component" value="Unassembled WGS sequence"/>
</dbReference>
<feature type="compositionally biased region" description="Polar residues" evidence="10">
    <location>
        <begin position="555"/>
        <end position="566"/>
    </location>
</feature>
<evidence type="ECO:0000256" key="9">
    <source>
        <dbReference type="RuleBase" id="RU361219"/>
    </source>
</evidence>
<dbReference type="InterPro" id="IPR009023">
    <property type="entry name" value="HMG_CoA_Rdtase_NAD(P)-bd_sf"/>
</dbReference>
<evidence type="ECO:0000256" key="2">
    <source>
        <dbReference type="ARBA" id="ARBA00007661"/>
    </source>
</evidence>
<keyword evidence="3 9" id="KW-0812">Transmembrane</keyword>
<dbReference type="Pfam" id="PF12349">
    <property type="entry name" value="Sterol-sensing"/>
    <property type="match status" value="1"/>
</dbReference>
<dbReference type="FunFam" id="3.30.70.420:FF:000001">
    <property type="entry name" value="3-hydroxy-3-methylglutaryl coenzyme A reductase"/>
    <property type="match status" value="1"/>
</dbReference>
<dbReference type="GO" id="GO:0004420">
    <property type="term" value="F:hydroxymethylglutaryl-CoA reductase (NADPH) activity"/>
    <property type="evidence" value="ECO:0007669"/>
    <property type="project" value="UniProtKB-EC"/>
</dbReference>
<accession>A0AA38LVR4</accession>
<keyword evidence="7 9" id="KW-0560">Oxidoreductase</keyword>
<dbReference type="FunFam" id="3.90.770.10:FF:000001">
    <property type="entry name" value="3-hydroxy-3-methylglutaryl coenzyme A reductase"/>
    <property type="match status" value="1"/>
</dbReference>
<dbReference type="RefSeq" id="XP_052945448.1">
    <property type="nucleotide sequence ID" value="XM_053086921.1"/>
</dbReference>
<evidence type="ECO:0000256" key="5">
    <source>
        <dbReference type="ARBA" id="ARBA00022857"/>
    </source>
</evidence>
<feature type="domain" description="SSD" evidence="11">
    <location>
        <begin position="314"/>
        <end position="525"/>
    </location>
</feature>
<evidence type="ECO:0000256" key="10">
    <source>
        <dbReference type="SAM" id="MobiDB-lite"/>
    </source>
</evidence>